<dbReference type="PRINTS" id="PR00097">
    <property type="entry name" value="ANTSNTHASEII"/>
</dbReference>
<dbReference type="NCBIfam" id="TIGR00566">
    <property type="entry name" value="trpG_papA"/>
    <property type="match status" value="1"/>
</dbReference>
<dbReference type="InterPro" id="IPR050472">
    <property type="entry name" value="Anth_synth/Amidotransfase"/>
</dbReference>
<dbReference type="PANTHER" id="PTHR43418">
    <property type="entry name" value="MULTIFUNCTIONAL TRYPTOPHAN BIOSYNTHESIS PROTEIN-RELATED"/>
    <property type="match status" value="1"/>
</dbReference>
<gene>
    <name evidence="3" type="ORF">CPJCM30710_24770</name>
</gene>
<accession>A0A919S0Q0</accession>
<dbReference type="Gene3D" id="3.40.50.880">
    <property type="match status" value="1"/>
</dbReference>
<evidence type="ECO:0000313" key="3">
    <source>
        <dbReference type="EMBL" id="GIM29811.1"/>
    </source>
</evidence>
<dbReference type="PRINTS" id="PR00099">
    <property type="entry name" value="CPSGATASE"/>
</dbReference>
<dbReference type="RefSeq" id="WP_212904496.1">
    <property type="nucleotide sequence ID" value="NZ_BOPZ01000022.1"/>
</dbReference>
<dbReference type="GO" id="GO:0004049">
    <property type="term" value="F:anthranilate synthase activity"/>
    <property type="evidence" value="ECO:0007669"/>
    <property type="project" value="TreeGrafter"/>
</dbReference>
<dbReference type="AlphaFoldDB" id="A0A919S0Q0"/>
<dbReference type="InterPro" id="IPR029062">
    <property type="entry name" value="Class_I_gatase-like"/>
</dbReference>
<dbReference type="EMBL" id="BOPZ01000022">
    <property type="protein sequence ID" value="GIM29811.1"/>
    <property type="molecule type" value="Genomic_DNA"/>
</dbReference>
<dbReference type="InterPro" id="IPR006221">
    <property type="entry name" value="TrpG/PapA_dom"/>
</dbReference>
<dbReference type="Proteomes" id="UP000679179">
    <property type="component" value="Unassembled WGS sequence"/>
</dbReference>
<keyword evidence="4" id="KW-1185">Reference proteome</keyword>
<protein>
    <recommendedName>
        <fullName evidence="2">Glutamine amidotransferase domain-containing protein</fullName>
    </recommendedName>
</protein>
<name>A0A919S0Q0_9CLOT</name>
<dbReference type="SUPFAM" id="SSF52317">
    <property type="entry name" value="Class I glutamine amidotransferase-like"/>
    <property type="match status" value="1"/>
</dbReference>
<dbReference type="PRINTS" id="PR00096">
    <property type="entry name" value="GATASE"/>
</dbReference>
<dbReference type="GO" id="GO:0005829">
    <property type="term" value="C:cytosol"/>
    <property type="evidence" value="ECO:0007669"/>
    <property type="project" value="TreeGrafter"/>
</dbReference>
<keyword evidence="1" id="KW-0315">Glutamine amidotransferase</keyword>
<evidence type="ECO:0000256" key="1">
    <source>
        <dbReference type="ARBA" id="ARBA00022962"/>
    </source>
</evidence>
<dbReference type="PROSITE" id="PS51273">
    <property type="entry name" value="GATASE_TYPE_1"/>
    <property type="match status" value="1"/>
</dbReference>
<dbReference type="Pfam" id="PF00117">
    <property type="entry name" value="GATase"/>
    <property type="match status" value="1"/>
</dbReference>
<comment type="caution">
    <text evidence="3">The sequence shown here is derived from an EMBL/GenBank/DDBJ whole genome shotgun (WGS) entry which is preliminary data.</text>
</comment>
<sequence>MILLIDNYDSFTFNLYQYIGELGCKVKVVRNDKFELSDIDENEISHIIISPGPGHPKDAGKCIDVIKAFGGRIPILGVCLGHQAIGVAYGGEVVHAKYKMHGKVSDVKHNSLGIFKGIENPCKVARYHSLIVNSENLPEDLIITSVSEEGEIMALQHKEHHVYGIQFHPESIFTKEGKNLLKNFISI</sequence>
<evidence type="ECO:0000313" key="4">
    <source>
        <dbReference type="Proteomes" id="UP000679179"/>
    </source>
</evidence>
<evidence type="ECO:0000259" key="2">
    <source>
        <dbReference type="Pfam" id="PF00117"/>
    </source>
</evidence>
<dbReference type="CDD" id="cd01743">
    <property type="entry name" value="GATase1_Anthranilate_Synthase"/>
    <property type="match status" value="1"/>
</dbReference>
<organism evidence="3 4">
    <name type="scientific">Clostridium polyendosporum</name>
    <dbReference type="NCBI Taxonomy" id="69208"/>
    <lineage>
        <taxon>Bacteria</taxon>
        <taxon>Bacillati</taxon>
        <taxon>Bacillota</taxon>
        <taxon>Clostridia</taxon>
        <taxon>Eubacteriales</taxon>
        <taxon>Clostridiaceae</taxon>
        <taxon>Clostridium</taxon>
    </lineage>
</organism>
<dbReference type="InterPro" id="IPR017926">
    <property type="entry name" value="GATASE"/>
</dbReference>
<dbReference type="PANTHER" id="PTHR43418:SF4">
    <property type="entry name" value="MULTIFUNCTIONAL TRYPTOPHAN BIOSYNTHESIS PROTEIN"/>
    <property type="match status" value="1"/>
</dbReference>
<reference evidence="3" key="1">
    <citation type="submission" date="2021-03" db="EMBL/GenBank/DDBJ databases">
        <title>Taxonomic study of Clostridium polyendosporum from meadow-gley soil under rice.</title>
        <authorList>
            <person name="Kobayashi H."/>
            <person name="Tanizawa Y."/>
            <person name="Yagura M."/>
        </authorList>
    </citation>
    <scope>NUCLEOTIDE SEQUENCE</scope>
    <source>
        <strain evidence="3">JCM 30710</strain>
    </source>
</reference>
<dbReference type="FunFam" id="3.40.50.880:FF:000003">
    <property type="entry name" value="Anthranilate synthase component II"/>
    <property type="match status" value="1"/>
</dbReference>
<feature type="domain" description="Glutamine amidotransferase" evidence="2">
    <location>
        <begin position="3"/>
        <end position="185"/>
    </location>
</feature>
<dbReference type="GO" id="GO:0000162">
    <property type="term" value="P:L-tryptophan biosynthetic process"/>
    <property type="evidence" value="ECO:0007669"/>
    <property type="project" value="TreeGrafter"/>
</dbReference>
<proteinExistence type="predicted"/>